<dbReference type="SUPFAM" id="SSF50998">
    <property type="entry name" value="Quinoprotein alcohol dehydrogenase-like"/>
    <property type="match status" value="1"/>
</dbReference>
<proteinExistence type="predicted"/>
<evidence type="ECO:0000259" key="2">
    <source>
        <dbReference type="Pfam" id="PF23754"/>
    </source>
</evidence>
<organism evidence="3 4">
    <name type="scientific">Salvia divinorum</name>
    <name type="common">Maria pastora</name>
    <name type="synonym">Diviner's sage</name>
    <dbReference type="NCBI Taxonomy" id="28513"/>
    <lineage>
        <taxon>Eukaryota</taxon>
        <taxon>Viridiplantae</taxon>
        <taxon>Streptophyta</taxon>
        <taxon>Embryophyta</taxon>
        <taxon>Tracheophyta</taxon>
        <taxon>Spermatophyta</taxon>
        <taxon>Magnoliopsida</taxon>
        <taxon>eudicotyledons</taxon>
        <taxon>Gunneridae</taxon>
        <taxon>Pentapetalae</taxon>
        <taxon>asterids</taxon>
        <taxon>lamiids</taxon>
        <taxon>Lamiales</taxon>
        <taxon>Lamiaceae</taxon>
        <taxon>Nepetoideae</taxon>
        <taxon>Mentheae</taxon>
        <taxon>Salviinae</taxon>
        <taxon>Salvia</taxon>
        <taxon>Salvia subgen. Calosphace</taxon>
    </lineage>
</organism>
<reference evidence="3 4" key="1">
    <citation type="submission" date="2024-06" db="EMBL/GenBank/DDBJ databases">
        <title>A chromosome level genome sequence of Diviner's sage (Salvia divinorum).</title>
        <authorList>
            <person name="Ford S.A."/>
            <person name="Ro D.-K."/>
            <person name="Ness R.W."/>
            <person name="Phillips M.A."/>
        </authorList>
    </citation>
    <scope>NUCLEOTIDE SEQUENCE [LARGE SCALE GENOMIC DNA]</scope>
    <source>
        <strain evidence="3">SAF-2024a</strain>
        <tissue evidence="3">Leaf</tissue>
    </source>
</reference>
<dbReference type="GO" id="GO:0004439">
    <property type="term" value="F:phosphatidylinositol-4,5-bisphosphate 5-phosphatase activity"/>
    <property type="evidence" value="ECO:0007669"/>
    <property type="project" value="UniProtKB-EC"/>
</dbReference>
<dbReference type="Pfam" id="PF23754">
    <property type="entry name" value="Beta-prop_IP5PC_F"/>
    <property type="match status" value="2"/>
</dbReference>
<name>A0ABD1GH79_SALDI</name>
<keyword evidence="4" id="KW-1185">Reference proteome</keyword>
<dbReference type="EC" id="3.1.3.36" evidence="3"/>
<feature type="domain" description="IP5PC-F beta-propeller" evidence="2">
    <location>
        <begin position="148"/>
        <end position="311"/>
    </location>
</feature>
<evidence type="ECO:0000256" key="1">
    <source>
        <dbReference type="SAM" id="MobiDB-lite"/>
    </source>
</evidence>
<dbReference type="Gene3D" id="2.130.10.10">
    <property type="entry name" value="YVTN repeat-like/Quinoprotein amine dehydrogenase"/>
    <property type="match status" value="1"/>
</dbReference>
<feature type="region of interest" description="Disordered" evidence="1">
    <location>
        <begin position="68"/>
        <end position="91"/>
    </location>
</feature>
<dbReference type="AlphaFoldDB" id="A0ABD1GH79"/>
<evidence type="ECO:0000313" key="3">
    <source>
        <dbReference type="EMBL" id="KAL1542559.1"/>
    </source>
</evidence>
<protein>
    <submittedName>
        <fullName evidence="3">Phosphoinositide 5-phosphatase</fullName>
        <ecNumber evidence="3">3.1.3.36</ecNumber>
    </submittedName>
</protein>
<keyword evidence="3" id="KW-0378">Hydrolase</keyword>
<sequence length="311" mass="34669">MTSSPPAPIEGKVEIDEAELNYQKAPKVFDRFYNSSSEEEEEDDVSSSSNYQRRLDYMLQFLDRKLSTSSSQDQPLPEYTSSGNGIGIFKPPVHPNRSPCIEVRPHPLRETQVGRFLRRIVSVDDDGGPQLWAGSESGIRYWESAPVAAAALCLVGDGGNRVVWSGHKDGRIICWKMMDFLSAGGRGNSMSRNGFQEVFSWQAYRGPVLSMVVSSYGDMWSGSEGGAVKIWPWEALEKSLSFTVGEKHMASLVVERSYIDLRSQVTQNGAYNSIFSSDIKYMLSDLVGAKVWTALWDARTKELLKILNIDG</sequence>
<dbReference type="Proteomes" id="UP001567538">
    <property type="component" value="Unassembled WGS sequence"/>
</dbReference>
<dbReference type="InterPro" id="IPR056454">
    <property type="entry name" value="Beta-prop_IP5PC_F"/>
</dbReference>
<comment type="caution">
    <text evidence="3">The sequence shown here is derived from an EMBL/GenBank/DDBJ whole genome shotgun (WGS) entry which is preliminary data.</text>
</comment>
<feature type="compositionally biased region" description="Polar residues" evidence="1">
    <location>
        <begin position="68"/>
        <end position="83"/>
    </location>
</feature>
<dbReference type="InterPro" id="IPR011047">
    <property type="entry name" value="Quinoprotein_ADH-like_sf"/>
</dbReference>
<dbReference type="PANTHER" id="PTHR11200:SF300">
    <property type="entry name" value="TYPE II INOSITOL 1,4,5-TRISPHOSPHATE 5-PHOSPHATASE"/>
    <property type="match status" value="1"/>
</dbReference>
<accession>A0ABD1GH79</accession>
<evidence type="ECO:0000313" key="4">
    <source>
        <dbReference type="Proteomes" id="UP001567538"/>
    </source>
</evidence>
<dbReference type="PANTHER" id="PTHR11200">
    <property type="entry name" value="INOSITOL 5-PHOSPHATASE"/>
    <property type="match status" value="1"/>
</dbReference>
<dbReference type="InterPro" id="IPR046985">
    <property type="entry name" value="IP5"/>
</dbReference>
<gene>
    <name evidence="3" type="ORF">AAHA92_26638</name>
</gene>
<dbReference type="EMBL" id="JBEAFC010000009">
    <property type="protein sequence ID" value="KAL1542559.1"/>
    <property type="molecule type" value="Genomic_DNA"/>
</dbReference>
<dbReference type="InterPro" id="IPR015943">
    <property type="entry name" value="WD40/YVTN_repeat-like_dom_sf"/>
</dbReference>
<feature type="domain" description="IP5PC-F beta-propeller" evidence="2">
    <location>
        <begin position="108"/>
        <end position="144"/>
    </location>
</feature>